<dbReference type="RefSeq" id="WP_369061713.1">
    <property type="nucleotide sequence ID" value="NZ_CP158375.1"/>
</dbReference>
<accession>A0AB39KXQ4</accession>
<evidence type="ECO:0000313" key="2">
    <source>
        <dbReference type="EMBL" id="XDO98078.1"/>
    </source>
</evidence>
<evidence type="ECO:0000256" key="1">
    <source>
        <dbReference type="SAM" id="SignalP"/>
    </source>
</evidence>
<sequence>MRKTVIIAATLLLGTSARAQALPESLEKMIRAAAESGDPRLLETTAGLARKTHPEQIGEIDRLAAELAGQVAPEPPAPPPVAVVILPEPPTPKPSAVWKGEARAGGSLTTGNNDSVGATAGLSLARQSPLWRHEFKASGDYSKENGRVSRERYLVSHQVNRRIGGRAYALAVASWEQDRIGGFDRRFSEALGVGVSAIDLPALDLDLEGGPGWRQTWFVDGAEEETLAWRAAVKAAWRPRDGVSLTNETTTYLQDENSTLASTTALTFKLLGNLSTQASVLVKHETSPPIPLEKTDTTTRMSVVYAF</sequence>
<reference evidence="2" key="1">
    <citation type="submission" date="2024-06" db="EMBL/GenBank/DDBJ databases">
        <title>Caulobacter inopinatus, sp. nov.</title>
        <authorList>
            <person name="Donachie S.P."/>
        </authorList>
    </citation>
    <scope>NUCLEOTIDE SEQUENCE</scope>
    <source>
        <strain evidence="2">73W</strain>
    </source>
</reference>
<keyword evidence="1" id="KW-0732">Signal</keyword>
<organism evidence="2">
    <name type="scientific">Caulobacter sp. 73W</name>
    <dbReference type="NCBI Taxonomy" id="3161137"/>
    <lineage>
        <taxon>Bacteria</taxon>
        <taxon>Pseudomonadati</taxon>
        <taxon>Pseudomonadota</taxon>
        <taxon>Alphaproteobacteria</taxon>
        <taxon>Caulobacterales</taxon>
        <taxon>Caulobacteraceae</taxon>
        <taxon>Caulobacter</taxon>
    </lineage>
</organism>
<dbReference type="Pfam" id="PF04338">
    <property type="entry name" value="DUF481"/>
    <property type="match status" value="1"/>
</dbReference>
<protein>
    <submittedName>
        <fullName evidence="2">DUF481 domain-containing protein</fullName>
    </submittedName>
</protein>
<dbReference type="InterPro" id="IPR007433">
    <property type="entry name" value="DUF481"/>
</dbReference>
<gene>
    <name evidence="2" type="ORF">ABOZ73_06590</name>
</gene>
<dbReference type="AlphaFoldDB" id="A0AB39KXQ4"/>
<dbReference type="EMBL" id="CP158375">
    <property type="protein sequence ID" value="XDO98078.1"/>
    <property type="molecule type" value="Genomic_DNA"/>
</dbReference>
<name>A0AB39KXQ4_9CAUL</name>
<feature type="chain" id="PRO_5044192609" evidence="1">
    <location>
        <begin position="22"/>
        <end position="307"/>
    </location>
</feature>
<proteinExistence type="predicted"/>
<feature type="signal peptide" evidence="1">
    <location>
        <begin position="1"/>
        <end position="21"/>
    </location>
</feature>